<reference evidence="1 2" key="1">
    <citation type="journal article" date="2022" name="Plant J.">
        <title>Chromosome-level genome of Camellia lanceoleosa provides a valuable resource for understanding genome evolution and self-incompatibility.</title>
        <authorList>
            <person name="Gong W."/>
            <person name="Xiao S."/>
            <person name="Wang L."/>
            <person name="Liao Z."/>
            <person name="Chang Y."/>
            <person name="Mo W."/>
            <person name="Hu G."/>
            <person name="Li W."/>
            <person name="Zhao G."/>
            <person name="Zhu H."/>
            <person name="Hu X."/>
            <person name="Ji K."/>
            <person name="Xiang X."/>
            <person name="Song Q."/>
            <person name="Yuan D."/>
            <person name="Jin S."/>
            <person name="Zhang L."/>
        </authorList>
    </citation>
    <scope>NUCLEOTIDE SEQUENCE [LARGE SCALE GENOMIC DNA]</scope>
    <source>
        <strain evidence="1">SQ_2022a</strain>
    </source>
</reference>
<name>A0ACC0I316_9ERIC</name>
<organism evidence="1 2">
    <name type="scientific">Camellia lanceoleosa</name>
    <dbReference type="NCBI Taxonomy" id="1840588"/>
    <lineage>
        <taxon>Eukaryota</taxon>
        <taxon>Viridiplantae</taxon>
        <taxon>Streptophyta</taxon>
        <taxon>Embryophyta</taxon>
        <taxon>Tracheophyta</taxon>
        <taxon>Spermatophyta</taxon>
        <taxon>Magnoliopsida</taxon>
        <taxon>eudicotyledons</taxon>
        <taxon>Gunneridae</taxon>
        <taxon>Pentapetalae</taxon>
        <taxon>asterids</taxon>
        <taxon>Ericales</taxon>
        <taxon>Theaceae</taxon>
        <taxon>Camellia</taxon>
    </lineage>
</organism>
<gene>
    <name evidence="1" type="ORF">LOK49_LG04G01243</name>
</gene>
<evidence type="ECO:0000313" key="1">
    <source>
        <dbReference type="EMBL" id="KAI8019700.1"/>
    </source>
</evidence>
<evidence type="ECO:0000313" key="2">
    <source>
        <dbReference type="Proteomes" id="UP001060215"/>
    </source>
</evidence>
<keyword evidence="2" id="KW-1185">Reference proteome</keyword>
<protein>
    <submittedName>
        <fullName evidence="1">Transcription factor bHLH121</fullName>
    </submittedName>
</protein>
<dbReference type="EMBL" id="CM045759">
    <property type="protein sequence ID" value="KAI8019700.1"/>
    <property type="molecule type" value="Genomic_DNA"/>
</dbReference>
<sequence>MDQWETDDFSQPLDSNHVPKTTSVHCTLLHPLPNSLPEPRQMPVVEVKDPIAARKVQKADREKLRRDRLNEHFLDLGNALDPDRPKNDKATILTDTIQVLKDLTAEVNRLKAECAALSEESRELTQEKNELRGEKASLKSDIDNLNLQYQQRLAVMFPWTTIDPSVVMASPFSYPVPLTVPPGPIPMHHPAMQPFPFFGNQNPGAIPNTCSTFIPYPSLANHHIDQPSYQCASTSHISSKQDSKSKISDRCQGSNDDKSDDSNDVVTELELKTPGSTVQQEQSPGERKGEKPQRKGKSIVDGSSSSRYSSSQGFQDSSSNNTQ</sequence>
<dbReference type="Proteomes" id="UP001060215">
    <property type="component" value="Chromosome 2"/>
</dbReference>
<accession>A0ACC0I316</accession>
<proteinExistence type="predicted"/>
<comment type="caution">
    <text evidence="1">The sequence shown here is derived from an EMBL/GenBank/DDBJ whole genome shotgun (WGS) entry which is preliminary data.</text>
</comment>